<dbReference type="AlphaFoldDB" id="A0A1M5ZYR8"/>
<dbReference type="Proteomes" id="UP000184396">
    <property type="component" value="Unassembled WGS sequence"/>
</dbReference>
<keyword evidence="3" id="KW-1185">Reference proteome</keyword>
<dbReference type="eggNOG" id="ENOG50331VV">
    <property type="taxonomic scope" value="Bacteria"/>
</dbReference>
<gene>
    <name evidence="2" type="ORF">SAMN05216261_0070</name>
</gene>
<dbReference type="STRING" id="1178825.SAMN05216261_0070"/>
<accession>A0A1M5ZYR8</accession>
<feature type="transmembrane region" description="Helical" evidence="1">
    <location>
        <begin position="16"/>
        <end position="36"/>
    </location>
</feature>
<protein>
    <submittedName>
        <fullName evidence="2">Uncharacterized protein</fullName>
    </submittedName>
</protein>
<dbReference type="EMBL" id="FQYK01000001">
    <property type="protein sequence ID" value="SHI29372.1"/>
    <property type="molecule type" value="Genomic_DNA"/>
</dbReference>
<organism evidence="2 3">
    <name type="scientific">Algibacter luteus</name>
    <dbReference type="NCBI Taxonomy" id="1178825"/>
    <lineage>
        <taxon>Bacteria</taxon>
        <taxon>Pseudomonadati</taxon>
        <taxon>Bacteroidota</taxon>
        <taxon>Flavobacteriia</taxon>
        <taxon>Flavobacteriales</taxon>
        <taxon>Flavobacteriaceae</taxon>
        <taxon>Algibacter</taxon>
    </lineage>
</organism>
<evidence type="ECO:0000256" key="1">
    <source>
        <dbReference type="SAM" id="Phobius"/>
    </source>
</evidence>
<reference evidence="2 3" key="1">
    <citation type="submission" date="2016-11" db="EMBL/GenBank/DDBJ databases">
        <authorList>
            <person name="Jaros S."/>
            <person name="Januszkiewicz K."/>
            <person name="Wedrychowicz H."/>
        </authorList>
    </citation>
    <scope>NUCLEOTIDE SEQUENCE [LARGE SCALE GENOMIC DNA]</scope>
    <source>
        <strain evidence="2 3">CGMCC 1.12213</strain>
    </source>
</reference>
<proteinExistence type="predicted"/>
<name>A0A1M5ZYR8_9FLAO</name>
<sequence length="296" mass="35657">MTVTNQMIETIKNIDFTTYLIPVLTFFFGWITKIIYERYTLNFRLKKEFEFEQKKKLKEEIAQNKMKLLNSAEELNHRLWNFSQHVGENWHKVTANDLNTNEHYYLKSFVYRFLKFLYWNIQTEKDTISIDTTIAKKDDILFLKYIKTFKDIFTDVDLLAELNYNKAHNTNHFFKNNLADYCILVTQGGEVLSFENFKEIMDREYQSLEKVINYFSTIQDSDDDKNLNVLRVCHLLLIQFLNTFGHDYQKTDEEKIKRITELYKPKLRIKKGMIEFIKKSKLDKEMKSITKKITKT</sequence>
<keyword evidence="1" id="KW-0812">Transmembrane</keyword>
<keyword evidence="1" id="KW-0472">Membrane</keyword>
<evidence type="ECO:0000313" key="2">
    <source>
        <dbReference type="EMBL" id="SHI29372.1"/>
    </source>
</evidence>
<evidence type="ECO:0000313" key="3">
    <source>
        <dbReference type="Proteomes" id="UP000184396"/>
    </source>
</evidence>
<keyword evidence="1" id="KW-1133">Transmembrane helix</keyword>